<feature type="compositionally biased region" description="Basic and acidic residues" evidence="1">
    <location>
        <begin position="278"/>
        <end position="292"/>
    </location>
</feature>
<evidence type="ECO:0000313" key="2">
    <source>
        <dbReference type="EMBL" id="KDR70499.1"/>
    </source>
</evidence>
<dbReference type="AlphaFoldDB" id="A0A067SS61"/>
<feature type="region of interest" description="Disordered" evidence="1">
    <location>
        <begin position="253"/>
        <end position="301"/>
    </location>
</feature>
<keyword evidence="3" id="KW-1185">Reference proteome</keyword>
<protein>
    <submittedName>
        <fullName evidence="2">Uncharacterized protein</fullName>
    </submittedName>
</protein>
<reference evidence="3" key="1">
    <citation type="journal article" date="2014" name="Proc. Natl. Acad. Sci. U.S.A.">
        <title>Extensive sampling of basidiomycete genomes demonstrates inadequacy of the white-rot/brown-rot paradigm for wood decay fungi.</title>
        <authorList>
            <person name="Riley R."/>
            <person name="Salamov A.A."/>
            <person name="Brown D.W."/>
            <person name="Nagy L.G."/>
            <person name="Floudas D."/>
            <person name="Held B.W."/>
            <person name="Levasseur A."/>
            <person name="Lombard V."/>
            <person name="Morin E."/>
            <person name="Otillar R."/>
            <person name="Lindquist E.A."/>
            <person name="Sun H."/>
            <person name="LaButti K.M."/>
            <person name="Schmutz J."/>
            <person name="Jabbour D."/>
            <person name="Luo H."/>
            <person name="Baker S.E."/>
            <person name="Pisabarro A.G."/>
            <person name="Walton J.D."/>
            <person name="Blanchette R.A."/>
            <person name="Henrissat B."/>
            <person name="Martin F."/>
            <person name="Cullen D."/>
            <person name="Hibbett D.S."/>
            <person name="Grigoriev I.V."/>
        </authorList>
    </citation>
    <scope>NUCLEOTIDE SEQUENCE [LARGE SCALE GENOMIC DNA]</scope>
    <source>
        <strain evidence="3">CBS 339.88</strain>
    </source>
</reference>
<evidence type="ECO:0000313" key="3">
    <source>
        <dbReference type="Proteomes" id="UP000027222"/>
    </source>
</evidence>
<feature type="region of interest" description="Disordered" evidence="1">
    <location>
        <begin position="57"/>
        <end position="105"/>
    </location>
</feature>
<feature type="compositionally biased region" description="Polar residues" evidence="1">
    <location>
        <begin position="253"/>
        <end position="277"/>
    </location>
</feature>
<feature type="compositionally biased region" description="Basic and acidic residues" evidence="1">
    <location>
        <begin position="93"/>
        <end position="105"/>
    </location>
</feature>
<sequence>MTSADTSHVHEKVYKLLIRSWIFPTLKKARSLSVDTLQCHRPQRYIDESISRRSTFNRSNIPTELAEGERGGDTAEAGSVTKGIAESKPQMSLRHDVTPLEERPEPARRECRTAWATDIGPLWRERMGAGSEIRVFSFSEYLDLEKREGGGVTVLPAVHAPGRRNRGLRTVRQLATCVSGIFFLAFRLLPRFPNAQPDFERSATSSSIASNRGGIDDTDKSCEMKVVGGVGEGKAADAGITVTNVAGRASTLATAPMDSSQGSQISRTYSNTANMSKAETHPSDTTSVEKRYLARTNEGEP</sequence>
<dbReference type="Proteomes" id="UP000027222">
    <property type="component" value="Unassembled WGS sequence"/>
</dbReference>
<name>A0A067SS61_GALM3</name>
<accession>A0A067SS61</accession>
<gene>
    <name evidence="2" type="ORF">GALMADRAFT_1350404</name>
</gene>
<dbReference type="EMBL" id="KL142397">
    <property type="protein sequence ID" value="KDR70499.1"/>
    <property type="molecule type" value="Genomic_DNA"/>
</dbReference>
<proteinExistence type="predicted"/>
<dbReference type="HOGENOM" id="CLU_924508_0_0_1"/>
<evidence type="ECO:0000256" key="1">
    <source>
        <dbReference type="SAM" id="MobiDB-lite"/>
    </source>
</evidence>
<organism evidence="2 3">
    <name type="scientific">Galerina marginata (strain CBS 339.88)</name>
    <dbReference type="NCBI Taxonomy" id="685588"/>
    <lineage>
        <taxon>Eukaryota</taxon>
        <taxon>Fungi</taxon>
        <taxon>Dikarya</taxon>
        <taxon>Basidiomycota</taxon>
        <taxon>Agaricomycotina</taxon>
        <taxon>Agaricomycetes</taxon>
        <taxon>Agaricomycetidae</taxon>
        <taxon>Agaricales</taxon>
        <taxon>Agaricineae</taxon>
        <taxon>Strophariaceae</taxon>
        <taxon>Galerina</taxon>
    </lineage>
</organism>
<feature type="region of interest" description="Disordered" evidence="1">
    <location>
        <begin position="197"/>
        <end position="220"/>
    </location>
</feature>